<keyword evidence="6" id="KW-0324">Glycolysis</keyword>
<comment type="catalytic activity">
    <reaction evidence="7">
        <text>alpha-D-glucose 6-phosphate = beta-D-fructose 6-phosphate</text>
        <dbReference type="Rhea" id="RHEA:11816"/>
        <dbReference type="ChEBI" id="CHEBI:57634"/>
        <dbReference type="ChEBI" id="CHEBI:58225"/>
        <dbReference type="EC" id="5.3.1.9"/>
    </reaction>
</comment>
<keyword evidence="4" id="KW-0312">Gluconeogenesis</keyword>
<dbReference type="InterPro" id="IPR011051">
    <property type="entry name" value="RmlC_Cupin_sf"/>
</dbReference>
<protein>
    <recommendedName>
        <fullName evidence="3">glucose-6-phosphate isomerase</fullName>
        <ecNumber evidence="3">5.3.1.9</ecNumber>
    </recommendedName>
</protein>
<dbReference type="SUPFAM" id="SSF51182">
    <property type="entry name" value="RmlC-like cupins"/>
    <property type="match status" value="1"/>
</dbReference>
<dbReference type="InterPro" id="IPR014710">
    <property type="entry name" value="RmlC-like_jellyroll"/>
</dbReference>
<evidence type="ECO:0000256" key="7">
    <source>
        <dbReference type="ARBA" id="ARBA00029321"/>
    </source>
</evidence>
<dbReference type="EC" id="5.3.1.9" evidence="3"/>
<evidence type="ECO:0000256" key="6">
    <source>
        <dbReference type="ARBA" id="ARBA00023152"/>
    </source>
</evidence>
<keyword evidence="10" id="KW-1185">Reference proteome</keyword>
<sequence length="202" mass="21707">MPEFHTPPISPMAIAFDAERLTLSPEGPTLTRRMSDLEGLFLDGDAWAAASAGDNPVVYTVVSSPVPEIDRELPQSITTIMPGDTSGELWMTKGHQHPNHQGEIYLALKGRGGLLMFDGERTEWLDMLPGTIGYIPPGWAHRSVNTGDEPYAFLAVYPGGAGHDYGWVLDHGMGSRAYRGAEGAVDLRPYSAPADSTSAPTA</sequence>
<keyword evidence="5" id="KW-0479">Metal-binding</keyword>
<comment type="caution">
    <text evidence="9">The sequence shown here is derived from an EMBL/GenBank/DDBJ whole genome shotgun (WGS) entry which is preliminary data.</text>
</comment>
<dbReference type="RefSeq" id="WP_247628081.1">
    <property type="nucleotide sequence ID" value="NZ_JAHWXN010000001.1"/>
</dbReference>
<reference evidence="9 10" key="1">
    <citation type="submission" date="2021-06" db="EMBL/GenBank/DDBJ databases">
        <title>Genome-based taxonomic framework of Microbacterium strains isolated from marine environment, the description of four new species and reclassification of four preexisting species.</title>
        <authorList>
            <person name="Lee S.D."/>
            <person name="Kim S.-M."/>
            <person name="Byeon Y.-S."/>
            <person name="Yang H.L."/>
            <person name="Kim I.S."/>
        </authorList>
    </citation>
    <scope>NUCLEOTIDE SEQUENCE [LARGE SCALE GENOMIC DNA]</scope>
    <source>
        <strain evidence="9 10">SSW1-49</strain>
    </source>
</reference>
<comment type="similarity">
    <text evidence="2">Belongs to the archaeal-type GPI family.</text>
</comment>
<proteinExistence type="inferred from homology"/>
<evidence type="ECO:0000256" key="1">
    <source>
        <dbReference type="ARBA" id="ARBA00004926"/>
    </source>
</evidence>
<dbReference type="Proteomes" id="UP001300096">
    <property type="component" value="Unassembled WGS sequence"/>
</dbReference>
<dbReference type="InterPro" id="IPR010551">
    <property type="entry name" value="G6P_isomerase_prok"/>
</dbReference>
<accession>A0ABT0F982</accession>
<dbReference type="Pfam" id="PF06560">
    <property type="entry name" value="GPI"/>
    <property type="match status" value="1"/>
</dbReference>
<evidence type="ECO:0000313" key="10">
    <source>
        <dbReference type="Proteomes" id="UP001300096"/>
    </source>
</evidence>
<dbReference type="EMBL" id="JAHWXN010000001">
    <property type="protein sequence ID" value="MCK2034618.1"/>
    <property type="molecule type" value="Genomic_DNA"/>
</dbReference>
<evidence type="ECO:0000256" key="4">
    <source>
        <dbReference type="ARBA" id="ARBA00022432"/>
    </source>
</evidence>
<evidence type="ECO:0000259" key="8">
    <source>
        <dbReference type="Pfam" id="PF06560"/>
    </source>
</evidence>
<dbReference type="InterPro" id="IPR051610">
    <property type="entry name" value="GPI/OXD"/>
</dbReference>
<evidence type="ECO:0000313" key="9">
    <source>
        <dbReference type="EMBL" id="MCK2034618.1"/>
    </source>
</evidence>
<name>A0ABT0F982_9MICO</name>
<dbReference type="PANTHER" id="PTHR35848:SF6">
    <property type="entry name" value="CUPIN TYPE-2 DOMAIN-CONTAINING PROTEIN"/>
    <property type="match status" value="1"/>
</dbReference>
<comment type="pathway">
    <text evidence="1">Carbohydrate degradation; glycolysis; D-glyceraldehyde 3-phosphate and glycerone phosphate from D-glucose: step 2/4.</text>
</comment>
<organism evidence="9 10">
    <name type="scientific">Microbacterium croceum</name>
    <dbReference type="NCBI Taxonomy" id="2851645"/>
    <lineage>
        <taxon>Bacteria</taxon>
        <taxon>Bacillati</taxon>
        <taxon>Actinomycetota</taxon>
        <taxon>Actinomycetes</taxon>
        <taxon>Micrococcales</taxon>
        <taxon>Microbacteriaceae</taxon>
        <taxon>Microbacterium</taxon>
    </lineage>
</organism>
<evidence type="ECO:0000256" key="3">
    <source>
        <dbReference type="ARBA" id="ARBA00011952"/>
    </source>
</evidence>
<evidence type="ECO:0000256" key="2">
    <source>
        <dbReference type="ARBA" id="ARBA00006542"/>
    </source>
</evidence>
<evidence type="ECO:0000256" key="5">
    <source>
        <dbReference type="ARBA" id="ARBA00022723"/>
    </source>
</evidence>
<dbReference type="Gene3D" id="2.60.120.10">
    <property type="entry name" value="Jelly Rolls"/>
    <property type="match status" value="1"/>
</dbReference>
<gene>
    <name evidence="9" type="ORF">KZC51_00590</name>
</gene>
<dbReference type="PANTHER" id="PTHR35848">
    <property type="entry name" value="OXALATE-BINDING PROTEIN"/>
    <property type="match status" value="1"/>
</dbReference>
<dbReference type="CDD" id="cd02218">
    <property type="entry name" value="cupin_PGI"/>
    <property type="match status" value="1"/>
</dbReference>
<feature type="domain" description="Glucose-6-phosphate isomerase prokaryote" evidence="8">
    <location>
        <begin position="32"/>
        <end position="183"/>
    </location>
</feature>